<dbReference type="InterPro" id="IPR001041">
    <property type="entry name" value="2Fe-2S_ferredoxin-type"/>
</dbReference>
<feature type="domain" description="2Fe-2S ferredoxin-type" evidence="6">
    <location>
        <begin position="16"/>
        <end position="112"/>
    </location>
</feature>
<evidence type="ECO:0000256" key="3">
    <source>
        <dbReference type="ARBA" id="ARBA00023002"/>
    </source>
</evidence>
<dbReference type="Gene3D" id="1.10.150.120">
    <property type="entry name" value="[2Fe-2S]-binding domain"/>
    <property type="match status" value="1"/>
</dbReference>
<dbReference type="PROSITE" id="PS00197">
    <property type="entry name" value="2FE2S_FER_1"/>
    <property type="match status" value="1"/>
</dbReference>
<dbReference type="EMBL" id="JAKCXM010000067">
    <property type="protein sequence ID" value="KAJ0404206.1"/>
    <property type="molecule type" value="Genomic_DNA"/>
</dbReference>
<dbReference type="GO" id="GO:0016491">
    <property type="term" value="F:oxidoreductase activity"/>
    <property type="evidence" value="ECO:0007669"/>
    <property type="project" value="UniProtKB-KW"/>
</dbReference>
<keyword evidence="3" id="KW-0560">Oxidoreductase</keyword>
<dbReference type="SUPFAM" id="SSF47741">
    <property type="entry name" value="CO dehydrogenase ISP C-domain like"/>
    <property type="match status" value="1"/>
</dbReference>
<dbReference type="GO" id="GO:0051537">
    <property type="term" value="F:2 iron, 2 sulfur cluster binding"/>
    <property type="evidence" value="ECO:0007669"/>
    <property type="project" value="UniProtKB-KW"/>
</dbReference>
<dbReference type="InterPro" id="IPR002888">
    <property type="entry name" value="2Fe-2S-bd"/>
</dbReference>
<evidence type="ECO:0000313" key="8">
    <source>
        <dbReference type="Proteomes" id="UP001209570"/>
    </source>
</evidence>
<keyword evidence="2" id="KW-0479">Metal-binding</keyword>
<keyword evidence="8" id="KW-1185">Reference proteome</keyword>
<keyword evidence="4" id="KW-0408">Iron</keyword>
<evidence type="ECO:0000259" key="6">
    <source>
        <dbReference type="PROSITE" id="PS51085"/>
    </source>
</evidence>
<keyword evidence="1" id="KW-0001">2Fe-2S</keyword>
<dbReference type="SUPFAM" id="SSF56176">
    <property type="entry name" value="FAD-binding/transporter-associated domain-like"/>
    <property type="match status" value="1"/>
</dbReference>
<accession>A0AAD5M4N7</accession>
<dbReference type="GO" id="GO:0005506">
    <property type="term" value="F:iron ion binding"/>
    <property type="evidence" value="ECO:0007669"/>
    <property type="project" value="InterPro"/>
</dbReference>
<dbReference type="Proteomes" id="UP001209570">
    <property type="component" value="Unassembled WGS sequence"/>
</dbReference>
<keyword evidence="5" id="KW-0411">Iron-sulfur</keyword>
<evidence type="ECO:0000256" key="5">
    <source>
        <dbReference type="ARBA" id="ARBA00023014"/>
    </source>
</evidence>
<dbReference type="SUPFAM" id="SSF54292">
    <property type="entry name" value="2Fe-2S ferredoxin-like"/>
    <property type="match status" value="1"/>
</dbReference>
<comment type="caution">
    <text evidence="7">The sequence shown here is derived from an EMBL/GenBank/DDBJ whole genome shotgun (WGS) entry which is preliminary data.</text>
</comment>
<protein>
    <recommendedName>
        <fullName evidence="6">2Fe-2S ferredoxin-type domain-containing protein</fullName>
    </recommendedName>
</protein>
<dbReference type="InterPro" id="IPR036884">
    <property type="entry name" value="2Fe-2S-bd_dom_sf"/>
</dbReference>
<dbReference type="InterPro" id="IPR036010">
    <property type="entry name" value="2Fe-2S_ferredoxin-like_sf"/>
</dbReference>
<organism evidence="7 8">
    <name type="scientific">Pythium insidiosum</name>
    <name type="common">Pythiosis disease agent</name>
    <dbReference type="NCBI Taxonomy" id="114742"/>
    <lineage>
        <taxon>Eukaryota</taxon>
        <taxon>Sar</taxon>
        <taxon>Stramenopiles</taxon>
        <taxon>Oomycota</taxon>
        <taxon>Peronosporomycetes</taxon>
        <taxon>Pythiales</taxon>
        <taxon>Pythiaceae</taxon>
        <taxon>Pythium</taxon>
    </lineage>
</organism>
<gene>
    <name evidence="7" type="ORF">P43SY_002049</name>
</gene>
<dbReference type="PROSITE" id="PS51085">
    <property type="entry name" value="2FE2S_FER_2"/>
    <property type="match status" value="1"/>
</dbReference>
<evidence type="ECO:0000313" key="7">
    <source>
        <dbReference type="EMBL" id="KAJ0404206.1"/>
    </source>
</evidence>
<dbReference type="InterPro" id="IPR006058">
    <property type="entry name" value="2Fe2S_fd_BS"/>
</dbReference>
<proteinExistence type="predicted"/>
<sequence length="376" mass="41758">MAPSSRVAVCDAPWDTVLEFALNGRPVSIAKPSPRMKLIEYLRDVAELPGTKLSCGEGGCGSCTVVLCHRPLDRILSREAHGDGSVVFRAVNACLFPVCALDGIEVFTIERVGSTITGLHALQQRLVDANGTQCGYCTPGWIMNMYELLREKEPRSKAQIESHFDGNLCRCTGYRPILAAFHSFANDPNEATREANTLAPISIAYDTPEMVSSDYCGREPMQEDEDWLVVPSTYLVPAQDLATTAPYDGKHEIPPSDFVLKFKPRPLRFVNDSGTLKWYRPLTWDQLKFVFEENCLSEIMFVGGRTSYGVSKYYNGTAPYNRPTERAVQVELNYIPELKEITVNPNQAQAVVGASVTITTLLQFLQTYESDHNVGI</sequence>
<name>A0AAD5M4N7_PYTIN</name>
<dbReference type="PANTHER" id="PTHR45444:SF3">
    <property type="entry name" value="XANTHINE DEHYDROGENASE"/>
    <property type="match status" value="1"/>
</dbReference>
<evidence type="ECO:0000256" key="1">
    <source>
        <dbReference type="ARBA" id="ARBA00022714"/>
    </source>
</evidence>
<dbReference type="PANTHER" id="PTHR45444">
    <property type="entry name" value="XANTHINE DEHYDROGENASE"/>
    <property type="match status" value="1"/>
</dbReference>
<dbReference type="Pfam" id="PF00111">
    <property type="entry name" value="Fer2"/>
    <property type="match status" value="1"/>
</dbReference>
<dbReference type="Pfam" id="PF01799">
    <property type="entry name" value="Fer2_2"/>
    <property type="match status" value="1"/>
</dbReference>
<dbReference type="InterPro" id="IPR016208">
    <property type="entry name" value="Ald_Oxase/xanthine_DH-like"/>
</dbReference>
<dbReference type="Gene3D" id="3.10.20.30">
    <property type="match status" value="1"/>
</dbReference>
<dbReference type="AlphaFoldDB" id="A0AAD5M4N7"/>
<evidence type="ECO:0000256" key="4">
    <source>
        <dbReference type="ARBA" id="ARBA00023004"/>
    </source>
</evidence>
<dbReference type="CDD" id="cd00207">
    <property type="entry name" value="fer2"/>
    <property type="match status" value="1"/>
</dbReference>
<evidence type="ECO:0000256" key="2">
    <source>
        <dbReference type="ARBA" id="ARBA00022723"/>
    </source>
</evidence>
<dbReference type="InterPro" id="IPR012675">
    <property type="entry name" value="Beta-grasp_dom_sf"/>
</dbReference>
<dbReference type="GO" id="GO:0050660">
    <property type="term" value="F:flavin adenine dinucleotide binding"/>
    <property type="evidence" value="ECO:0007669"/>
    <property type="project" value="InterPro"/>
</dbReference>
<reference evidence="7" key="1">
    <citation type="submission" date="2021-12" db="EMBL/GenBank/DDBJ databases">
        <title>Prjna785345.</title>
        <authorList>
            <person name="Rujirawat T."/>
            <person name="Krajaejun T."/>
        </authorList>
    </citation>
    <scope>NUCLEOTIDE SEQUENCE</scope>
    <source>
        <strain evidence="7">Pi057C3</strain>
    </source>
</reference>
<dbReference type="InterPro" id="IPR036318">
    <property type="entry name" value="FAD-bd_PCMH-like_sf"/>
</dbReference>